<gene>
    <name evidence="1" type="ORF">S01H1_61569</name>
</gene>
<proteinExistence type="predicted"/>
<sequence length="50" mass="5767">MAKPIMKGLRYPMDFFYDVLPELGFDDIEISVFTTKSNQAPHSFVLARKT</sequence>
<protein>
    <submittedName>
        <fullName evidence="1">Uncharacterized protein</fullName>
    </submittedName>
</protein>
<name>X0XER4_9ZZZZ</name>
<dbReference type="AlphaFoldDB" id="X0XER4"/>
<organism evidence="1">
    <name type="scientific">marine sediment metagenome</name>
    <dbReference type="NCBI Taxonomy" id="412755"/>
    <lineage>
        <taxon>unclassified sequences</taxon>
        <taxon>metagenomes</taxon>
        <taxon>ecological metagenomes</taxon>
    </lineage>
</organism>
<comment type="caution">
    <text evidence="1">The sequence shown here is derived from an EMBL/GenBank/DDBJ whole genome shotgun (WGS) entry which is preliminary data.</text>
</comment>
<reference evidence="1" key="1">
    <citation type="journal article" date="2014" name="Front. Microbiol.">
        <title>High frequency of phylogenetically diverse reductive dehalogenase-homologous genes in deep subseafloor sedimentary metagenomes.</title>
        <authorList>
            <person name="Kawai M."/>
            <person name="Futagami T."/>
            <person name="Toyoda A."/>
            <person name="Takaki Y."/>
            <person name="Nishi S."/>
            <person name="Hori S."/>
            <person name="Arai W."/>
            <person name="Tsubouchi T."/>
            <person name="Morono Y."/>
            <person name="Uchiyama I."/>
            <person name="Ito T."/>
            <person name="Fujiyama A."/>
            <person name="Inagaki F."/>
            <person name="Takami H."/>
        </authorList>
    </citation>
    <scope>NUCLEOTIDE SEQUENCE</scope>
    <source>
        <strain evidence="1">Expedition CK06-06</strain>
    </source>
</reference>
<evidence type="ECO:0000313" key="1">
    <source>
        <dbReference type="EMBL" id="GAG35143.1"/>
    </source>
</evidence>
<accession>X0XER4</accession>
<dbReference type="EMBL" id="BARS01040382">
    <property type="protein sequence ID" value="GAG35143.1"/>
    <property type="molecule type" value="Genomic_DNA"/>
</dbReference>